<evidence type="ECO:0000259" key="25">
    <source>
        <dbReference type="Pfam" id="PF02434"/>
    </source>
</evidence>
<keyword evidence="9 24" id="KW-0812">Transmembrane</keyword>
<evidence type="ECO:0000256" key="20">
    <source>
        <dbReference type="ARBA" id="ARBA00042009"/>
    </source>
</evidence>
<accession>A0A090L9M8</accession>
<proteinExistence type="inferred from homology"/>
<evidence type="ECO:0000256" key="18">
    <source>
        <dbReference type="ARBA" id="ARBA00040898"/>
    </source>
</evidence>
<evidence type="ECO:0000256" key="24">
    <source>
        <dbReference type="SAM" id="Phobius"/>
    </source>
</evidence>
<reference evidence="26 27" key="1">
    <citation type="submission" date="2014-09" db="EMBL/GenBank/DDBJ databases">
        <authorList>
            <person name="Martin A.A."/>
        </authorList>
    </citation>
    <scope>NUCLEOTIDE SEQUENCE</scope>
    <source>
        <strain evidence="27">ED321</strain>
        <strain evidence="26">ED321 Heterogonic</strain>
    </source>
</reference>
<dbReference type="Pfam" id="PF02434">
    <property type="entry name" value="Fringe"/>
    <property type="match status" value="1"/>
</dbReference>
<feature type="region of interest" description="Disordered" evidence="23">
    <location>
        <begin position="415"/>
        <end position="469"/>
    </location>
</feature>
<keyword evidence="11" id="KW-0547">Nucleotide-binding</keyword>
<keyword evidence="7 26" id="KW-0328">Glycosyltransferase</keyword>
<dbReference type="WormBase" id="SRAE_1000243500">
    <property type="protein sequence ID" value="SRP01287"/>
    <property type="gene ID" value="WBGene00259050"/>
</dbReference>
<dbReference type="GeneID" id="36376545"/>
<feature type="compositionally biased region" description="Low complexity" evidence="23">
    <location>
        <begin position="444"/>
        <end position="455"/>
    </location>
</feature>
<dbReference type="InterPro" id="IPR026050">
    <property type="entry name" value="C1GALT1/C1GALT1_chp1"/>
</dbReference>
<evidence type="ECO:0000256" key="12">
    <source>
        <dbReference type="ARBA" id="ARBA00022968"/>
    </source>
</evidence>
<evidence type="ECO:0000256" key="8">
    <source>
        <dbReference type="ARBA" id="ARBA00022679"/>
    </source>
</evidence>
<evidence type="ECO:0000313" key="28">
    <source>
        <dbReference type="WBParaSite" id="SRAE_1000243500.1"/>
    </source>
</evidence>
<dbReference type="GO" id="GO:0000166">
    <property type="term" value="F:nucleotide binding"/>
    <property type="evidence" value="ECO:0007669"/>
    <property type="project" value="UniProtKB-KW"/>
</dbReference>
<dbReference type="PANTHER" id="PTHR23033">
    <property type="entry name" value="BETA1,3-GALACTOSYLTRANSFERASE"/>
    <property type="match status" value="1"/>
</dbReference>
<sequence length="469" mass="55163">MEKAIEKTIRLVVFLTMIYIRGEFREIICFILGFFAGIIIMLTNMDKTIINKNYDYIGKRFIRDISKKDYNISETVWPTTLIDKKNKNIIKNNKEFYENFKNYTEKKKYLDLMNNNYTDESIISNVVYENVRVLCWIMTHPNNTYKKAIHINETWGKKCTKLLFINADLKSNLPSVDLNVTDGRKFLWQKTKKALAYLYKTELNNYDWFLKADDDTYVIMENLRFMLLAYPSTIPVYFGCKFKKFVNQGYMSGGAGYVLSRKALKDFNEIALVDPKKCKQNDMGAEDVELGKCLQNAGVIAGDSRDKDGRHRMFPLSPLYHFHRNNITKKSLLPKWFYQYMYYPYNDTKECCSDSMISFHYVTPQLMYTIHNLLYNIQPFGLKRNKELTNLKDNENPLEFAKKLSRLNAHKLTPPKDMQLFSTKSPNTKKREKSKHENHRNATEKSLTTKKMSSTSKRDIVLITSTKHP</sequence>
<dbReference type="STRING" id="34506.A0A090L9M8"/>
<keyword evidence="14 24" id="KW-0472">Membrane</keyword>
<dbReference type="FunFam" id="3.90.550.50:FF:000017">
    <property type="entry name" value="Glycoprotein-N-acetylgalactosamine 3-beta-galactosyltransferase 1"/>
    <property type="match status" value="1"/>
</dbReference>
<dbReference type="RefSeq" id="XP_024503381.1">
    <property type="nucleotide sequence ID" value="XM_024649511.1"/>
</dbReference>
<evidence type="ECO:0000256" key="5">
    <source>
        <dbReference type="ARBA" id="ARBA00011748"/>
    </source>
</evidence>
<evidence type="ECO:0000256" key="14">
    <source>
        <dbReference type="ARBA" id="ARBA00023136"/>
    </source>
</evidence>
<feature type="transmembrane region" description="Helical" evidence="24">
    <location>
        <begin position="27"/>
        <end position="45"/>
    </location>
</feature>
<evidence type="ECO:0000256" key="6">
    <source>
        <dbReference type="ARBA" id="ARBA00012557"/>
    </source>
</evidence>
<reference evidence="28" key="2">
    <citation type="submission" date="2020-12" db="UniProtKB">
        <authorList>
            <consortium name="WormBaseParasite"/>
        </authorList>
    </citation>
    <scope>IDENTIFICATION</scope>
</reference>
<dbReference type="AlphaFoldDB" id="A0A090L9M8"/>
<evidence type="ECO:0000256" key="2">
    <source>
        <dbReference type="ARBA" id="ARBA00004606"/>
    </source>
</evidence>
<evidence type="ECO:0000256" key="13">
    <source>
        <dbReference type="ARBA" id="ARBA00022989"/>
    </source>
</evidence>
<comment type="similarity">
    <text evidence="4">Belongs to the glycosyltransferase 31 family. Beta3-Gal-T subfamily.</text>
</comment>
<comment type="function">
    <text evidence="22">Glycosyltransferase that generates the core 1 O-glycan Gal-beta1-3GalNAc-alpha1-Ser/Thr (T antigen), which is a precursor for many extended O-glycans in glycoproteins.</text>
</comment>
<evidence type="ECO:0000256" key="19">
    <source>
        <dbReference type="ARBA" id="ARBA00041226"/>
    </source>
</evidence>
<evidence type="ECO:0000256" key="1">
    <source>
        <dbReference type="ARBA" id="ARBA00001936"/>
    </source>
</evidence>
<dbReference type="InterPro" id="IPR003378">
    <property type="entry name" value="Fringe-like_glycosylTrfase"/>
</dbReference>
<keyword evidence="15" id="KW-1015">Disulfide bond</keyword>
<dbReference type="GO" id="GO:0016263">
    <property type="term" value="F:glycoprotein-N-acetylgalactosamine 3-beta-galactosyltransferase activity"/>
    <property type="evidence" value="ECO:0007669"/>
    <property type="project" value="UniProtKB-EC"/>
</dbReference>
<evidence type="ECO:0000313" key="27">
    <source>
        <dbReference type="Proteomes" id="UP000035682"/>
    </source>
</evidence>
<keyword evidence="17" id="KW-0464">Manganese</keyword>
<keyword evidence="13 24" id="KW-1133">Transmembrane helix</keyword>
<comment type="subunit">
    <text evidence="5">Homodimer; disulfide-linked.</text>
</comment>
<name>A0A090L9M8_STRRB</name>
<dbReference type="EC" id="2.4.1.122" evidence="6"/>
<dbReference type="Gene3D" id="3.90.550.50">
    <property type="match status" value="1"/>
</dbReference>
<evidence type="ECO:0000256" key="17">
    <source>
        <dbReference type="ARBA" id="ARBA00023211"/>
    </source>
</evidence>
<evidence type="ECO:0000313" key="26">
    <source>
        <dbReference type="EMBL" id="CEF64180.1"/>
    </source>
</evidence>
<comment type="pathway">
    <text evidence="3">Protein modification; protein glycosylation.</text>
</comment>
<evidence type="ECO:0000256" key="16">
    <source>
        <dbReference type="ARBA" id="ARBA00023180"/>
    </source>
</evidence>
<dbReference type="WBParaSite" id="SRAE_1000243500.1">
    <property type="protein sequence ID" value="SRAE_1000243500.1"/>
    <property type="gene ID" value="WBGene00259050"/>
</dbReference>
<evidence type="ECO:0000256" key="7">
    <source>
        <dbReference type="ARBA" id="ARBA00022676"/>
    </source>
</evidence>
<keyword evidence="12" id="KW-0735">Signal-anchor</keyword>
<keyword evidence="27" id="KW-1185">Reference proteome</keyword>
<keyword evidence="10" id="KW-0479">Metal-binding</keyword>
<comment type="subcellular location">
    <subcellularLocation>
        <location evidence="2">Membrane</location>
        <topology evidence="2">Single-pass type II membrane protein</topology>
    </subcellularLocation>
</comment>
<dbReference type="PANTHER" id="PTHR23033:SF14">
    <property type="entry name" value="GLYCOPROTEIN-N-ACETYLGALACTOSAMINE 3-BETA-GALACTOSYLTRANSFERASE 1-RELATED"/>
    <property type="match status" value="1"/>
</dbReference>
<evidence type="ECO:0000256" key="15">
    <source>
        <dbReference type="ARBA" id="ARBA00023157"/>
    </source>
</evidence>
<dbReference type="Proteomes" id="UP000035682">
    <property type="component" value="Unplaced"/>
</dbReference>
<keyword evidence="8 26" id="KW-0808">Transferase</keyword>
<feature type="domain" description="Fringe-like glycosyltransferase" evidence="25">
    <location>
        <begin position="151"/>
        <end position="296"/>
    </location>
</feature>
<comment type="cofactor">
    <cofactor evidence="1">
        <name>Mn(2+)</name>
        <dbReference type="ChEBI" id="CHEBI:29035"/>
    </cofactor>
</comment>
<keyword evidence="16" id="KW-0325">Glycoprotein</keyword>
<dbReference type="OMA" id="IHINETW"/>
<evidence type="ECO:0000256" key="11">
    <source>
        <dbReference type="ARBA" id="ARBA00022741"/>
    </source>
</evidence>
<evidence type="ECO:0000256" key="4">
    <source>
        <dbReference type="ARBA" id="ARBA00006462"/>
    </source>
</evidence>
<evidence type="ECO:0000256" key="10">
    <source>
        <dbReference type="ARBA" id="ARBA00022723"/>
    </source>
</evidence>
<evidence type="ECO:0000256" key="23">
    <source>
        <dbReference type="SAM" id="MobiDB-lite"/>
    </source>
</evidence>
<feature type="compositionally biased region" description="Basic residues" evidence="23">
    <location>
        <begin position="427"/>
        <end position="438"/>
    </location>
</feature>
<gene>
    <name evidence="26 28 29" type="ORF">SRAE_1000243500</name>
</gene>
<evidence type="ECO:0000256" key="22">
    <source>
        <dbReference type="ARBA" id="ARBA00059245"/>
    </source>
</evidence>
<evidence type="ECO:0000256" key="21">
    <source>
        <dbReference type="ARBA" id="ARBA00043065"/>
    </source>
</evidence>
<organism evidence="26">
    <name type="scientific">Strongyloides ratti</name>
    <name type="common">Parasitic roundworm</name>
    <dbReference type="NCBI Taxonomy" id="34506"/>
    <lineage>
        <taxon>Eukaryota</taxon>
        <taxon>Metazoa</taxon>
        <taxon>Ecdysozoa</taxon>
        <taxon>Nematoda</taxon>
        <taxon>Chromadorea</taxon>
        <taxon>Rhabditida</taxon>
        <taxon>Tylenchina</taxon>
        <taxon>Panagrolaimomorpha</taxon>
        <taxon>Strongyloidoidea</taxon>
        <taxon>Strongyloididae</taxon>
        <taxon>Strongyloides</taxon>
    </lineage>
</organism>
<dbReference type="GO" id="GO:0030145">
    <property type="term" value="F:manganese ion binding"/>
    <property type="evidence" value="ECO:0007669"/>
    <property type="project" value="UniProtKB-ARBA"/>
</dbReference>
<dbReference type="GO" id="GO:0016020">
    <property type="term" value="C:membrane"/>
    <property type="evidence" value="ECO:0007669"/>
    <property type="project" value="UniProtKB-SubCell"/>
</dbReference>
<protein>
    <recommendedName>
        <fullName evidence="18">Glycoprotein-N-acetylgalactosamine 3-beta-galactosyltransferase 1</fullName>
        <ecNumber evidence="6">2.4.1.122</ecNumber>
    </recommendedName>
    <alternativeName>
        <fullName evidence="20">Core 1 O-glycan T-synthase</fullName>
    </alternativeName>
    <alternativeName>
        <fullName evidence="21">Core 1 UDP-galactose:N-acetylgalactosamine-alpha-R beta 1,3-galactosyltransferase 1</fullName>
    </alternativeName>
    <alternativeName>
        <fullName evidence="19">Core 1 beta1,3-galactosyltransferase 1</fullName>
    </alternativeName>
</protein>
<evidence type="ECO:0000313" key="29">
    <source>
        <dbReference type="WormBase" id="SRAE_1000243500"/>
    </source>
</evidence>
<evidence type="ECO:0000256" key="3">
    <source>
        <dbReference type="ARBA" id="ARBA00004922"/>
    </source>
</evidence>
<dbReference type="EMBL" id="LN609528">
    <property type="protein sequence ID" value="CEF64180.1"/>
    <property type="molecule type" value="Genomic_DNA"/>
</dbReference>
<dbReference type="CTD" id="36376545"/>
<dbReference type="OrthoDB" id="414175at2759"/>
<dbReference type="UniPathway" id="UPA00378"/>
<evidence type="ECO:0000256" key="9">
    <source>
        <dbReference type="ARBA" id="ARBA00022692"/>
    </source>
</evidence>